<proteinExistence type="predicted"/>
<gene>
    <name evidence="1" type="ORF">ACFSR5_14120</name>
</gene>
<evidence type="ECO:0000313" key="2">
    <source>
        <dbReference type="Proteomes" id="UP001597545"/>
    </source>
</evidence>
<evidence type="ECO:0000313" key="1">
    <source>
        <dbReference type="EMBL" id="MFD2548783.1"/>
    </source>
</evidence>
<dbReference type="EMBL" id="JBHULR010000006">
    <property type="protein sequence ID" value="MFD2548783.1"/>
    <property type="molecule type" value="Genomic_DNA"/>
</dbReference>
<dbReference type="SUPFAM" id="SSF48452">
    <property type="entry name" value="TPR-like"/>
    <property type="match status" value="1"/>
</dbReference>
<sequence length="762" mass="89151">MKKTFLKKLLLVFSGLFTAGFGVYVYGCADGWWGYSYISSFTPEAFADESYQPLFYAPDEKFYDYAQLDYIDKYNEDIIGEWHGYLKNKLTRSEVAYFLLNDTAQTTIDKLYIALQSKKPASDAGLPITDQHVKNFITFLHFAKQIEAYSTNVFSSWNYEERVIEPTNENLVRKVEAYYQSLNNGDDFFRNRMWFQVLKAKFYSDDQASVIPFYEETIHKQPKNALYYRAIGYLGGTYYNLGQFDKSNQQFAILFQENAAKRHEALYNFKPLSPDSMQRQVQEAPDNNIKASLIAMNGYYTDEAVALKQIYELAPKSPHIDFLITRWVNRQEYTINDYDSQKQHPLPVEKTQIDYETLLWLGNMLQAPKKLSNPALVYLAYGYINFYIGEYEKAAQSYTNAYKRSKGKPLVRAQIRLLNLMNSIAQLRSVTPVDENKLLADLNWLYKEVPKDTSLISFRYEYASQWIKKTLARVYTETDNPLMAEVLNSEDGYYDDPAKGAAMENFLLKTNKSSWENLFAGLYPYHLSDIYESRAIYAYYQNRLDDALSLMQKANLKAANDYTDASIYYRDAELRGNPFNGRIKDCNDCDHVAPQSVKYTKRTFLQKVKELQTNVNQGTDVYHNALLLGNAFYNTSYFGNARVFYYNQIIDEYGNYIAPKNQPYLLGMDHAQKYYTLALHAATSDEQRAKVSYLLSKIERNNFYRTVYLQRDDYYWPGSDQVMFKEWTGFKALKDEYAHTDYYKEVIRECGYFRSYIQQSRF</sequence>
<dbReference type="Proteomes" id="UP001597545">
    <property type="component" value="Unassembled WGS sequence"/>
</dbReference>
<protein>
    <recommendedName>
        <fullName evidence="3">Tetratricopeptide repeat protein</fullName>
    </recommendedName>
</protein>
<organism evidence="1 2">
    <name type="scientific">Sphingobacterium suaedae</name>
    <dbReference type="NCBI Taxonomy" id="1686402"/>
    <lineage>
        <taxon>Bacteria</taxon>
        <taxon>Pseudomonadati</taxon>
        <taxon>Bacteroidota</taxon>
        <taxon>Sphingobacteriia</taxon>
        <taxon>Sphingobacteriales</taxon>
        <taxon>Sphingobacteriaceae</taxon>
        <taxon>Sphingobacterium</taxon>
    </lineage>
</organism>
<reference evidence="2" key="1">
    <citation type="journal article" date="2019" name="Int. J. Syst. Evol. Microbiol.">
        <title>The Global Catalogue of Microorganisms (GCM) 10K type strain sequencing project: providing services to taxonomists for standard genome sequencing and annotation.</title>
        <authorList>
            <consortium name="The Broad Institute Genomics Platform"/>
            <consortium name="The Broad Institute Genome Sequencing Center for Infectious Disease"/>
            <person name="Wu L."/>
            <person name="Ma J."/>
        </authorList>
    </citation>
    <scope>NUCLEOTIDE SEQUENCE [LARGE SCALE GENOMIC DNA]</scope>
    <source>
        <strain evidence="2">KCTC 42662</strain>
    </source>
</reference>
<evidence type="ECO:0008006" key="3">
    <source>
        <dbReference type="Google" id="ProtNLM"/>
    </source>
</evidence>
<name>A0ABW5KK11_9SPHI</name>
<keyword evidence="2" id="KW-1185">Reference proteome</keyword>
<dbReference type="InterPro" id="IPR011990">
    <property type="entry name" value="TPR-like_helical_dom_sf"/>
</dbReference>
<dbReference type="RefSeq" id="WP_380904893.1">
    <property type="nucleotide sequence ID" value="NZ_JBHUEG010000005.1"/>
</dbReference>
<accession>A0ABW5KK11</accession>
<comment type="caution">
    <text evidence="1">The sequence shown here is derived from an EMBL/GenBank/DDBJ whole genome shotgun (WGS) entry which is preliminary data.</text>
</comment>